<evidence type="ECO:0000259" key="7">
    <source>
        <dbReference type="Pfam" id="PF04082"/>
    </source>
</evidence>
<dbReference type="CDD" id="cd12148">
    <property type="entry name" value="fungal_TF_MHR"/>
    <property type="match status" value="1"/>
</dbReference>
<dbReference type="Proteomes" id="UP000635477">
    <property type="component" value="Unassembled WGS sequence"/>
</dbReference>
<keyword evidence="9" id="KW-1185">Reference proteome</keyword>
<proteinExistence type="predicted"/>
<organism evidence="8 9">
    <name type="scientific">Fusarium zealandicum</name>
    <dbReference type="NCBI Taxonomy" id="1053134"/>
    <lineage>
        <taxon>Eukaryota</taxon>
        <taxon>Fungi</taxon>
        <taxon>Dikarya</taxon>
        <taxon>Ascomycota</taxon>
        <taxon>Pezizomycotina</taxon>
        <taxon>Sordariomycetes</taxon>
        <taxon>Hypocreomycetidae</taxon>
        <taxon>Hypocreales</taxon>
        <taxon>Nectriaceae</taxon>
        <taxon>Fusarium</taxon>
        <taxon>Fusarium staphyleae species complex</taxon>
    </lineage>
</organism>
<keyword evidence="4" id="KW-0804">Transcription</keyword>
<comment type="subcellular location">
    <subcellularLocation>
        <location evidence="1">Nucleus</location>
    </subcellularLocation>
</comment>
<dbReference type="GO" id="GO:0006351">
    <property type="term" value="P:DNA-templated transcription"/>
    <property type="evidence" value="ECO:0007669"/>
    <property type="project" value="InterPro"/>
</dbReference>
<keyword evidence="2" id="KW-0479">Metal-binding</keyword>
<sequence>MLVSMSLAARLAYILRLNHENDKLPFLVSERRRRLMWSIFATDTLYSSGKREFTSCTAETLHIQLPCREQSFSMDLPGRTESLAATPASLGASRMGLHGYCLRVLDIRDRVQRLALAITNHSRPLEECLATLESVEAELQVFYSSLPSQYQLDTKGFSLRAFSASRTPYLMLHAWWHQTHCDLFRFTIPGFREGLPTAEISRMSPGFASACRQKCLAHAVAVSRILETPRLVGGAELISDPSLAMCAFHSARIISRLGQHPMGDMAQPELIARLTACAEALQEQSAVFPTTSILQKGILDLLNDAQRDRDGPCALPCIWDEEENESNPETLARVTDGVLGRGEIYSKHSVTDVVRNMNFESEDLDSGSSVAQETLGSVDGPGSWRIQESYSNSVGDASSPVQPQQHQTALGLAVPNAGLHTGYMRGGMDHEGSLLTLGFDPRYDLGQPDLFMDSFWPLEDGGWTLPDTNSQMQ</sequence>
<evidence type="ECO:0000256" key="6">
    <source>
        <dbReference type="SAM" id="MobiDB-lite"/>
    </source>
</evidence>
<protein>
    <recommendedName>
        <fullName evidence="7">Xylanolytic transcriptional activator regulatory domain-containing protein</fullName>
    </recommendedName>
</protein>
<name>A0A8H4UKM8_9HYPO</name>
<reference evidence="8" key="2">
    <citation type="submission" date="2020-05" db="EMBL/GenBank/DDBJ databases">
        <authorList>
            <person name="Kim H.-S."/>
            <person name="Proctor R.H."/>
            <person name="Brown D.W."/>
        </authorList>
    </citation>
    <scope>NUCLEOTIDE SEQUENCE</scope>
    <source>
        <strain evidence="8">NRRL 22465</strain>
    </source>
</reference>
<dbReference type="GO" id="GO:0003677">
    <property type="term" value="F:DNA binding"/>
    <property type="evidence" value="ECO:0007669"/>
    <property type="project" value="InterPro"/>
</dbReference>
<evidence type="ECO:0000256" key="3">
    <source>
        <dbReference type="ARBA" id="ARBA00023015"/>
    </source>
</evidence>
<gene>
    <name evidence="8" type="ORF">FZEAL_5407</name>
</gene>
<evidence type="ECO:0000256" key="5">
    <source>
        <dbReference type="ARBA" id="ARBA00023242"/>
    </source>
</evidence>
<accession>A0A8H4UKM8</accession>
<dbReference type="GO" id="GO:0005634">
    <property type="term" value="C:nucleus"/>
    <property type="evidence" value="ECO:0007669"/>
    <property type="project" value="UniProtKB-SubCell"/>
</dbReference>
<dbReference type="InterPro" id="IPR007219">
    <property type="entry name" value="XnlR_reg_dom"/>
</dbReference>
<dbReference type="EMBL" id="JABEYC010000391">
    <property type="protein sequence ID" value="KAF4978162.1"/>
    <property type="molecule type" value="Genomic_DNA"/>
</dbReference>
<dbReference type="PANTHER" id="PTHR47338">
    <property type="entry name" value="ZN(II)2CYS6 TRANSCRIPTION FACTOR (EUROFUNG)-RELATED"/>
    <property type="match status" value="1"/>
</dbReference>
<dbReference type="AlphaFoldDB" id="A0A8H4UKM8"/>
<dbReference type="GO" id="GO:0000981">
    <property type="term" value="F:DNA-binding transcription factor activity, RNA polymerase II-specific"/>
    <property type="evidence" value="ECO:0007669"/>
    <property type="project" value="InterPro"/>
</dbReference>
<evidence type="ECO:0000256" key="2">
    <source>
        <dbReference type="ARBA" id="ARBA00022723"/>
    </source>
</evidence>
<dbReference type="OrthoDB" id="2017365at2759"/>
<dbReference type="InterPro" id="IPR050815">
    <property type="entry name" value="TF_fung"/>
</dbReference>
<reference evidence="8" key="1">
    <citation type="journal article" date="2020" name="BMC Genomics">
        <title>Correction to: Identification and distribution of gene clusters required for synthesis of sphingolipid metabolism inhibitors in diverse species of the filamentous fungus Fusarium.</title>
        <authorList>
            <person name="Kim H.S."/>
            <person name="Lohmar J.M."/>
            <person name="Busman M."/>
            <person name="Brown D.W."/>
            <person name="Naumann T.A."/>
            <person name="Divon H.H."/>
            <person name="Lysoe E."/>
            <person name="Uhlig S."/>
            <person name="Proctor R.H."/>
        </authorList>
    </citation>
    <scope>NUCLEOTIDE SEQUENCE</scope>
    <source>
        <strain evidence="8">NRRL 22465</strain>
    </source>
</reference>
<feature type="region of interest" description="Disordered" evidence="6">
    <location>
        <begin position="364"/>
        <end position="383"/>
    </location>
</feature>
<evidence type="ECO:0000313" key="8">
    <source>
        <dbReference type="EMBL" id="KAF4978162.1"/>
    </source>
</evidence>
<keyword evidence="5" id="KW-0539">Nucleus</keyword>
<evidence type="ECO:0000313" key="9">
    <source>
        <dbReference type="Proteomes" id="UP000635477"/>
    </source>
</evidence>
<dbReference type="PANTHER" id="PTHR47338:SF7">
    <property type="entry name" value="ZN(II)2CYS6 TRANSCRIPTION FACTOR (EUROFUNG)"/>
    <property type="match status" value="1"/>
</dbReference>
<feature type="compositionally biased region" description="Polar residues" evidence="6">
    <location>
        <begin position="366"/>
        <end position="375"/>
    </location>
</feature>
<feature type="domain" description="Xylanolytic transcriptional activator regulatory" evidence="7">
    <location>
        <begin position="6"/>
        <end position="75"/>
    </location>
</feature>
<evidence type="ECO:0000256" key="1">
    <source>
        <dbReference type="ARBA" id="ARBA00004123"/>
    </source>
</evidence>
<dbReference type="GO" id="GO:0008270">
    <property type="term" value="F:zinc ion binding"/>
    <property type="evidence" value="ECO:0007669"/>
    <property type="project" value="InterPro"/>
</dbReference>
<comment type="caution">
    <text evidence="8">The sequence shown here is derived from an EMBL/GenBank/DDBJ whole genome shotgun (WGS) entry which is preliminary data.</text>
</comment>
<keyword evidence="3" id="KW-0805">Transcription regulation</keyword>
<dbReference type="Pfam" id="PF04082">
    <property type="entry name" value="Fungal_trans"/>
    <property type="match status" value="1"/>
</dbReference>
<evidence type="ECO:0000256" key="4">
    <source>
        <dbReference type="ARBA" id="ARBA00023163"/>
    </source>
</evidence>